<evidence type="ECO:0000313" key="1">
    <source>
        <dbReference type="EMBL" id="MBB5723742.1"/>
    </source>
</evidence>
<sequence>MTDKRDLMNALPIKTPTPQDIFDDLVTEFGINKMLLATIARLFKRTRPPSIASIEHHPDVEHLSDRMRADIGLPPQDHLQQLKVDQIGIGYIRL</sequence>
<protein>
    <submittedName>
        <fullName evidence="1">Uncharacterized protein</fullName>
    </submittedName>
</protein>
<organism evidence="1 2">
    <name type="scientific">Yoonia ponticola</name>
    <dbReference type="NCBI Taxonomy" id="1524255"/>
    <lineage>
        <taxon>Bacteria</taxon>
        <taxon>Pseudomonadati</taxon>
        <taxon>Pseudomonadota</taxon>
        <taxon>Alphaproteobacteria</taxon>
        <taxon>Rhodobacterales</taxon>
        <taxon>Paracoccaceae</taxon>
        <taxon>Yoonia</taxon>
    </lineage>
</organism>
<accession>A0A7W9EZF0</accession>
<evidence type="ECO:0000313" key="2">
    <source>
        <dbReference type="Proteomes" id="UP000535415"/>
    </source>
</evidence>
<dbReference type="RefSeq" id="WP_183530880.1">
    <property type="nucleotide sequence ID" value="NZ_JACIJM010000013.1"/>
</dbReference>
<name>A0A7W9EZF0_9RHOB</name>
<comment type="caution">
    <text evidence="1">The sequence shown here is derived from an EMBL/GenBank/DDBJ whole genome shotgun (WGS) entry which is preliminary data.</text>
</comment>
<dbReference type="AlphaFoldDB" id="A0A7W9EZF0"/>
<keyword evidence="2" id="KW-1185">Reference proteome</keyword>
<dbReference type="EMBL" id="JACIJM010000013">
    <property type="protein sequence ID" value="MBB5723742.1"/>
    <property type="molecule type" value="Genomic_DNA"/>
</dbReference>
<dbReference type="Proteomes" id="UP000535415">
    <property type="component" value="Unassembled WGS sequence"/>
</dbReference>
<reference evidence="1 2" key="1">
    <citation type="submission" date="2020-08" db="EMBL/GenBank/DDBJ databases">
        <title>Genomic Encyclopedia of Type Strains, Phase IV (KMG-IV): sequencing the most valuable type-strain genomes for metagenomic binning, comparative biology and taxonomic classification.</title>
        <authorList>
            <person name="Goeker M."/>
        </authorList>
    </citation>
    <scope>NUCLEOTIDE SEQUENCE [LARGE SCALE GENOMIC DNA]</scope>
    <source>
        <strain evidence="1 2">DSM 101064</strain>
    </source>
</reference>
<proteinExistence type="predicted"/>
<gene>
    <name evidence="1" type="ORF">FHS72_003387</name>
</gene>